<proteinExistence type="inferred from homology"/>
<comment type="similarity">
    <text evidence="5">Belongs to the RimM family.</text>
</comment>
<dbReference type="InterPro" id="IPR027275">
    <property type="entry name" value="PRC-brl_dom"/>
</dbReference>
<evidence type="ECO:0000256" key="4">
    <source>
        <dbReference type="ARBA" id="ARBA00023186"/>
    </source>
</evidence>
<protein>
    <recommendedName>
        <fullName evidence="5">Ribosome maturation factor RimM</fullName>
    </recommendedName>
</protein>
<dbReference type="InterPro" id="IPR002676">
    <property type="entry name" value="RimM_N"/>
</dbReference>
<evidence type="ECO:0000256" key="2">
    <source>
        <dbReference type="ARBA" id="ARBA00022517"/>
    </source>
</evidence>
<evidence type="ECO:0000259" key="7">
    <source>
        <dbReference type="Pfam" id="PF05239"/>
    </source>
</evidence>
<dbReference type="SUPFAM" id="SSF50447">
    <property type="entry name" value="Translation proteins"/>
    <property type="match status" value="1"/>
</dbReference>
<comment type="subunit">
    <text evidence="5">Binds ribosomal protein uS19.</text>
</comment>
<dbReference type="Proteomes" id="UP001595896">
    <property type="component" value="Unassembled WGS sequence"/>
</dbReference>
<comment type="subcellular location">
    <subcellularLocation>
        <location evidence="5">Cytoplasm</location>
    </subcellularLocation>
</comment>
<accession>A0ABV9NTD3</accession>
<evidence type="ECO:0000256" key="5">
    <source>
        <dbReference type="HAMAP-Rule" id="MF_00014"/>
    </source>
</evidence>
<dbReference type="Gene3D" id="2.30.30.240">
    <property type="entry name" value="PRC-barrel domain"/>
    <property type="match status" value="1"/>
</dbReference>
<dbReference type="PANTHER" id="PTHR33692:SF1">
    <property type="entry name" value="RIBOSOME MATURATION FACTOR RIMM"/>
    <property type="match status" value="1"/>
</dbReference>
<dbReference type="Pfam" id="PF05239">
    <property type="entry name" value="PRC"/>
    <property type="match status" value="1"/>
</dbReference>
<feature type="domain" description="PRC-barrel" evidence="7">
    <location>
        <begin position="99"/>
        <end position="170"/>
    </location>
</feature>
<keyword evidence="1 5" id="KW-0963">Cytoplasm</keyword>
<evidence type="ECO:0000313" key="8">
    <source>
        <dbReference type="EMBL" id="MFC4735581.1"/>
    </source>
</evidence>
<dbReference type="InterPro" id="IPR011961">
    <property type="entry name" value="RimM"/>
</dbReference>
<sequence>MTDWLNVGKIVNTHGIRGEVRVISRTDFPERRYRTGAVLTAFGSSGAPVSLTVTSWRQHKNFDLLTFEEISGVTEAEALKESLLKIEKTALEEDELDDGEFYYHEIIGMEAVDEAGHSVGTVKEILQPGANDVWVLDTDKGELLLPYIEDVVLRVNQREGVITVRIPEGLE</sequence>
<dbReference type="PANTHER" id="PTHR33692">
    <property type="entry name" value="RIBOSOME MATURATION FACTOR RIMM"/>
    <property type="match status" value="1"/>
</dbReference>
<dbReference type="NCBIfam" id="TIGR02273">
    <property type="entry name" value="16S_RimM"/>
    <property type="match status" value="1"/>
</dbReference>
<dbReference type="EMBL" id="JBHSGK010000003">
    <property type="protein sequence ID" value="MFC4735581.1"/>
    <property type="molecule type" value="Genomic_DNA"/>
</dbReference>
<evidence type="ECO:0000256" key="1">
    <source>
        <dbReference type="ARBA" id="ARBA00022490"/>
    </source>
</evidence>
<dbReference type="Pfam" id="PF01782">
    <property type="entry name" value="RimM"/>
    <property type="match status" value="1"/>
</dbReference>
<evidence type="ECO:0000256" key="3">
    <source>
        <dbReference type="ARBA" id="ARBA00022552"/>
    </source>
</evidence>
<keyword evidence="2 5" id="KW-0690">Ribosome biogenesis</keyword>
<dbReference type="InterPro" id="IPR011033">
    <property type="entry name" value="PRC_barrel-like_sf"/>
</dbReference>
<gene>
    <name evidence="5 8" type="primary">rimM</name>
    <name evidence="8" type="ORF">ACFO4L_03185</name>
</gene>
<dbReference type="Gene3D" id="2.40.30.60">
    <property type="entry name" value="RimM"/>
    <property type="match status" value="1"/>
</dbReference>
<dbReference type="SUPFAM" id="SSF50346">
    <property type="entry name" value="PRC-barrel domain"/>
    <property type="match status" value="1"/>
</dbReference>
<keyword evidence="9" id="KW-1185">Reference proteome</keyword>
<dbReference type="RefSeq" id="WP_377908204.1">
    <property type="nucleotide sequence ID" value="NZ_JBHSGK010000003.1"/>
</dbReference>
<comment type="caution">
    <text evidence="8">The sequence shown here is derived from an EMBL/GenBank/DDBJ whole genome shotgun (WGS) entry which is preliminary data.</text>
</comment>
<comment type="domain">
    <text evidence="5">The PRC barrel domain binds ribosomal protein uS19.</text>
</comment>
<keyword evidence="4 5" id="KW-0143">Chaperone</keyword>
<organism evidence="8 9">
    <name type="scientific">Bacillus daqingensis</name>
    <dbReference type="NCBI Taxonomy" id="872396"/>
    <lineage>
        <taxon>Bacteria</taxon>
        <taxon>Bacillati</taxon>
        <taxon>Bacillota</taxon>
        <taxon>Bacilli</taxon>
        <taxon>Bacillales</taxon>
        <taxon>Bacillaceae</taxon>
        <taxon>Bacillus</taxon>
    </lineage>
</organism>
<evidence type="ECO:0000313" key="9">
    <source>
        <dbReference type="Proteomes" id="UP001595896"/>
    </source>
</evidence>
<feature type="domain" description="RimM N-terminal" evidence="6">
    <location>
        <begin position="7"/>
        <end position="89"/>
    </location>
</feature>
<dbReference type="InterPro" id="IPR009000">
    <property type="entry name" value="Transl_B-barrel_sf"/>
</dbReference>
<comment type="function">
    <text evidence="5">An accessory protein needed during the final step in the assembly of 30S ribosomal subunit, possibly for assembly of the head region. Essential for efficient processing of 16S rRNA. May be needed both before and after RbfA during the maturation of 16S rRNA. It has affinity for free ribosomal 30S subunits but not for 70S ribosomes.</text>
</comment>
<keyword evidence="3 5" id="KW-0698">rRNA processing</keyword>
<dbReference type="HAMAP" id="MF_00014">
    <property type="entry name" value="Ribosome_mat_RimM"/>
    <property type="match status" value="1"/>
</dbReference>
<reference evidence="9" key="1">
    <citation type="journal article" date="2019" name="Int. J. Syst. Evol. Microbiol.">
        <title>The Global Catalogue of Microorganisms (GCM) 10K type strain sequencing project: providing services to taxonomists for standard genome sequencing and annotation.</title>
        <authorList>
            <consortium name="The Broad Institute Genomics Platform"/>
            <consortium name="The Broad Institute Genome Sequencing Center for Infectious Disease"/>
            <person name="Wu L."/>
            <person name="Ma J."/>
        </authorList>
    </citation>
    <scope>NUCLEOTIDE SEQUENCE [LARGE SCALE GENOMIC DNA]</scope>
    <source>
        <strain evidence="9">JCM 12165</strain>
    </source>
</reference>
<dbReference type="InterPro" id="IPR036976">
    <property type="entry name" value="RimM_N_sf"/>
</dbReference>
<evidence type="ECO:0000259" key="6">
    <source>
        <dbReference type="Pfam" id="PF01782"/>
    </source>
</evidence>
<name>A0ABV9NTD3_9BACI</name>